<accession>A0ABX7BQ94</accession>
<dbReference type="EMBL" id="CP067977">
    <property type="protein sequence ID" value="QQQ19736.1"/>
    <property type="molecule type" value="Genomic_DNA"/>
</dbReference>
<evidence type="ECO:0000313" key="2">
    <source>
        <dbReference type="EMBL" id="QQQ19736.1"/>
    </source>
</evidence>
<keyword evidence="3" id="KW-1185">Reference proteome</keyword>
<reference evidence="2 3" key="1">
    <citation type="submission" date="2021-01" db="EMBL/GenBank/DDBJ databases">
        <title>Brevundimonas vitis sp. nov., an bacterium isolated from grape (Vitis vinifera).</title>
        <authorList>
            <person name="Jiang L."/>
            <person name="Lee J."/>
        </authorList>
    </citation>
    <scope>NUCLEOTIDE SEQUENCE [LARGE SCALE GENOMIC DNA]</scope>
    <source>
        <strain evidence="2 3">GRTSA-9</strain>
    </source>
</reference>
<dbReference type="Proteomes" id="UP000595448">
    <property type="component" value="Chromosome"/>
</dbReference>
<dbReference type="RefSeq" id="WP_201104107.1">
    <property type="nucleotide sequence ID" value="NZ_CP067977.1"/>
</dbReference>
<feature type="region of interest" description="Disordered" evidence="1">
    <location>
        <begin position="53"/>
        <end position="72"/>
    </location>
</feature>
<evidence type="ECO:0008006" key="4">
    <source>
        <dbReference type="Google" id="ProtNLM"/>
    </source>
</evidence>
<evidence type="ECO:0000256" key="1">
    <source>
        <dbReference type="SAM" id="MobiDB-lite"/>
    </source>
</evidence>
<proteinExistence type="predicted"/>
<gene>
    <name evidence="2" type="ORF">JIP62_06520</name>
</gene>
<protein>
    <recommendedName>
        <fullName evidence="4">Terminase small subunit</fullName>
    </recommendedName>
</protein>
<sequence length="159" mass="18067">MADGSPTLYGKGRSAPDEVWARVREDYLSGLPGGEVCRRHGVGLTAMRNRAAREGWRRTDQPWTPPNTLDPDDEGLLLENEVHGDLDQVELRQLSFVASRRMQRAVLRGQAAEALRWSRVRIMVDAEAVEEEQAIEQEERLWHYLHVASKGPDPDNRVD</sequence>
<evidence type="ECO:0000313" key="3">
    <source>
        <dbReference type="Proteomes" id="UP000595448"/>
    </source>
</evidence>
<name>A0ABX7BQ94_9CAUL</name>
<organism evidence="2 3">
    <name type="scientific">Brevundimonas vitisensis</name>
    <dbReference type="NCBI Taxonomy" id="2800818"/>
    <lineage>
        <taxon>Bacteria</taxon>
        <taxon>Pseudomonadati</taxon>
        <taxon>Pseudomonadota</taxon>
        <taxon>Alphaproteobacteria</taxon>
        <taxon>Caulobacterales</taxon>
        <taxon>Caulobacteraceae</taxon>
        <taxon>Brevundimonas</taxon>
    </lineage>
</organism>